<evidence type="ECO:0000256" key="1">
    <source>
        <dbReference type="SAM" id="MobiDB-lite"/>
    </source>
</evidence>
<organism evidence="2 3">
    <name type="scientific">Ephemerocybe angulata</name>
    <dbReference type="NCBI Taxonomy" id="980116"/>
    <lineage>
        <taxon>Eukaryota</taxon>
        <taxon>Fungi</taxon>
        <taxon>Dikarya</taxon>
        <taxon>Basidiomycota</taxon>
        <taxon>Agaricomycotina</taxon>
        <taxon>Agaricomycetes</taxon>
        <taxon>Agaricomycetidae</taxon>
        <taxon>Agaricales</taxon>
        <taxon>Agaricineae</taxon>
        <taxon>Psathyrellaceae</taxon>
        <taxon>Ephemerocybe</taxon>
    </lineage>
</organism>
<evidence type="ECO:0000313" key="2">
    <source>
        <dbReference type="EMBL" id="KAF6756438.1"/>
    </source>
</evidence>
<dbReference type="EMBL" id="JACGCI010000026">
    <property type="protein sequence ID" value="KAF6756438.1"/>
    <property type="molecule type" value="Genomic_DNA"/>
</dbReference>
<reference evidence="2 3" key="1">
    <citation type="submission" date="2020-07" db="EMBL/GenBank/DDBJ databases">
        <title>Comparative genomics of pyrophilous fungi reveals a link between fire events and developmental genes.</title>
        <authorList>
            <consortium name="DOE Joint Genome Institute"/>
            <person name="Steindorff A.S."/>
            <person name="Carver A."/>
            <person name="Calhoun S."/>
            <person name="Stillman K."/>
            <person name="Liu H."/>
            <person name="Lipzen A."/>
            <person name="Pangilinan J."/>
            <person name="Labutti K."/>
            <person name="Bruns T.D."/>
            <person name="Grigoriev I.V."/>
        </authorList>
    </citation>
    <scope>NUCLEOTIDE SEQUENCE [LARGE SCALE GENOMIC DNA]</scope>
    <source>
        <strain evidence="2 3">CBS 144469</strain>
    </source>
</reference>
<gene>
    <name evidence="2" type="ORF">DFP72DRAFT_286170</name>
</gene>
<proteinExistence type="predicted"/>
<evidence type="ECO:0000313" key="3">
    <source>
        <dbReference type="Proteomes" id="UP000521943"/>
    </source>
</evidence>
<comment type="caution">
    <text evidence="2">The sequence shown here is derived from an EMBL/GenBank/DDBJ whole genome shotgun (WGS) entry which is preliminary data.</text>
</comment>
<dbReference type="Proteomes" id="UP000521943">
    <property type="component" value="Unassembled WGS sequence"/>
</dbReference>
<keyword evidence="3" id="KW-1185">Reference proteome</keyword>
<name>A0A8H6M5G9_9AGAR</name>
<protein>
    <submittedName>
        <fullName evidence="2">Uncharacterized protein</fullName>
    </submittedName>
</protein>
<dbReference type="OrthoDB" id="10310932at2759"/>
<accession>A0A8H6M5G9</accession>
<sequence length="233" mass="25627">MISSALHCPLLKKHILPTIDFKKAGNHKFTVQFGGKDYPFEVQVPSAWEMRQWYSVSLVDLRRPDAPIAMMTFPHSATRHKEDGPPQAGEIHEALRRSAGANGEGVRFDYCGEGVGKAYFKMCIPSKEGQKTEKGKQASTFTIKAGEDSALALIKPARPAEKSKHYTLRPLNIQRLKESAASPKPHAKRMEDAHKAGIKASKHAQVALRSKPAPSKDRAPLGALDLSKVVVNQ</sequence>
<dbReference type="AlphaFoldDB" id="A0A8H6M5G9"/>
<feature type="region of interest" description="Disordered" evidence="1">
    <location>
        <begin position="178"/>
        <end position="233"/>
    </location>
</feature>